<evidence type="ECO:0000313" key="4">
    <source>
        <dbReference type="WBParaSite" id="HPBE_0001771001-mRNA-1"/>
    </source>
</evidence>
<keyword evidence="3" id="KW-1185">Reference proteome</keyword>
<accession>A0A3P8ECA3</accession>
<reference evidence="4" key="2">
    <citation type="submission" date="2019-09" db="UniProtKB">
        <authorList>
            <consortium name="WormBaseParasite"/>
        </authorList>
    </citation>
    <scope>IDENTIFICATION</scope>
</reference>
<dbReference type="EMBL" id="UZAH01030206">
    <property type="protein sequence ID" value="VDP09679.1"/>
    <property type="molecule type" value="Genomic_DNA"/>
</dbReference>
<sequence length="219" mass="25480">MSEPGAENVPAEPGPENPQDQEQPQQMEDRQQPQQIEDRQQPQQVEDRQRPQQNQERRQLQNEMRIVNIPESPLERIDRKLQEIKDKTDGIPYLSNEVRFNNEIIGNLEKTVANLETAVDRIIMILQTVEERQGQGRAENSCPFCNDNHYASDCTQYKTLTQRRNRCNANNRCERCLLTANHMATSCGTKSVCYYCKREGREEQSKGHNSAFCPFHFPM</sequence>
<feature type="compositionally biased region" description="Basic and acidic residues" evidence="1">
    <location>
        <begin position="27"/>
        <end position="60"/>
    </location>
</feature>
<feature type="compositionally biased region" description="Low complexity" evidence="1">
    <location>
        <begin position="17"/>
        <end position="26"/>
    </location>
</feature>
<proteinExistence type="predicted"/>
<gene>
    <name evidence="2" type="ORF">HPBE_LOCUS17708</name>
</gene>
<reference evidence="2 3" key="1">
    <citation type="submission" date="2018-11" db="EMBL/GenBank/DDBJ databases">
        <authorList>
            <consortium name="Pathogen Informatics"/>
        </authorList>
    </citation>
    <scope>NUCLEOTIDE SEQUENCE [LARGE SCALE GENOMIC DNA]</scope>
</reference>
<feature type="region of interest" description="Disordered" evidence="1">
    <location>
        <begin position="1"/>
        <end position="67"/>
    </location>
</feature>
<dbReference type="Proteomes" id="UP000050761">
    <property type="component" value="Unassembled WGS sequence"/>
</dbReference>
<protein>
    <submittedName>
        <fullName evidence="4">CCHC-type domain-containing protein</fullName>
    </submittedName>
</protein>
<dbReference type="WBParaSite" id="HPBE_0001771001-mRNA-1">
    <property type="protein sequence ID" value="HPBE_0001771001-mRNA-1"/>
    <property type="gene ID" value="HPBE_0001771001"/>
</dbReference>
<dbReference type="AlphaFoldDB" id="A0A183G7F0"/>
<accession>A0A183G7F0</accession>
<evidence type="ECO:0000313" key="3">
    <source>
        <dbReference type="Proteomes" id="UP000050761"/>
    </source>
</evidence>
<organism evidence="3 4">
    <name type="scientific">Heligmosomoides polygyrus</name>
    <name type="common">Parasitic roundworm</name>
    <dbReference type="NCBI Taxonomy" id="6339"/>
    <lineage>
        <taxon>Eukaryota</taxon>
        <taxon>Metazoa</taxon>
        <taxon>Ecdysozoa</taxon>
        <taxon>Nematoda</taxon>
        <taxon>Chromadorea</taxon>
        <taxon>Rhabditida</taxon>
        <taxon>Rhabditina</taxon>
        <taxon>Rhabditomorpha</taxon>
        <taxon>Strongyloidea</taxon>
        <taxon>Heligmosomidae</taxon>
        <taxon>Heligmosomoides</taxon>
    </lineage>
</organism>
<evidence type="ECO:0000313" key="2">
    <source>
        <dbReference type="EMBL" id="VDP09679.1"/>
    </source>
</evidence>
<evidence type="ECO:0000256" key="1">
    <source>
        <dbReference type="SAM" id="MobiDB-lite"/>
    </source>
</evidence>
<dbReference type="OrthoDB" id="10598097at2759"/>
<name>A0A183G7F0_HELPZ</name>